<dbReference type="PANTHER" id="PTHR13620">
    <property type="entry name" value="3-5 EXONUCLEASE"/>
    <property type="match status" value="1"/>
</dbReference>
<evidence type="ECO:0000256" key="10">
    <source>
        <dbReference type="SAM" id="MobiDB-lite"/>
    </source>
</evidence>
<dbReference type="GO" id="GO:0046872">
    <property type="term" value="F:metal ion binding"/>
    <property type="evidence" value="ECO:0007669"/>
    <property type="project" value="UniProtKB-KW"/>
</dbReference>
<keyword evidence="14" id="KW-1185">Reference proteome</keyword>
<keyword evidence="3" id="KW-0479">Metal-binding</keyword>
<dbReference type="OrthoDB" id="3038406at2759"/>
<evidence type="ECO:0000256" key="2">
    <source>
        <dbReference type="ARBA" id="ARBA00022722"/>
    </source>
</evidence>
<proteinExistence type="predicted"/>
<dbReference type="GO" id="GO:0005634">
    <property type="term" value="C:nucleus"/>
    <property type="evidence" value="ECO:0007669"/>
    <property type="project" value="UniProtKB-SubCell"/>
</dbReference>
<evidence type="ECO:0000256" key="4">
    <source>
        <dbReference type="ARBA" id="ARBA00022801"/>
    </source>
</evidence>
<dbReference type="Gene3D" id="3.30.420.10">
    <property type="entry name" value="Ribonuclease H-like superfamily/Ribonuclease H"/>
    <property type="match status" value="1"/>
</dbReference>
<reference evidence="13 14" key="1">
    <citation type="submission" date="2019-02" db="EMBL/GenBank/DDBJ databases">
        <title>Genome sequencing of the rare red list fungi Hericium alpestre (H. flagellum).</title>
        <authorList>
            <person name="Buettner E."/>
            <person name="Kellner H."/>
        </authorList>
    </citation>
    <scope>NUCLEOTIDE SEQUENCE [LARGE SCALE GENOMIC DNA]</scope>
    <source>
        <strain evidence="13 14">DSM 108284</strain>
    </source>
</reference>
<dbReference type="AlphaFoldDB" id="A0A4Y9ZSW5"/>
<feature type="region of interest" description="Disordered" evidence="10">
    <location>
        <begin position="762"/>
        <end position="795"/>
    </location>
</feature>
<dbReference type="InterPro" id="IPR002562">
    <property type="entry name" value="3'-5'_exonuclease_dom"/>
</dbReference>
<dbReference type="EMBL" id="SFCI01000991">
    <property type="protein sequence ID" value="TFY77147.1"/>
    <property type="molecule type" value="Genomic_DNA"/>
</dbReference>
<comment type="caution">
    <text evidence="13">The sequence shown here is derived from an EMBL/GenBank/DDBJ whole genome shotgun (WGS) entry which is preliminary data.</text>
</comment>
<dbReference type="InterPro" id="IPR046616">
    <property type="entry name" value="DUF6729"/>
</dbReference>
<keyword evidence="6" id="KW-0460">Magnesium</keyword>
<protein>
    <recommendedName>
        <fullName evidence="8">3'-5' exonuclease</fullName>
    </recommendedName>
    <alternativeName>
        <fullName evidence="9">Werner Syndrome-like exonuclease</fullName>
    </alternativeName>
</protein>
<evidence type="ECO:0000313" key="14">
    <source>
        <dbReference type="Proteomes" id="UP000298061"/>
    </source>
</evidence>
<evidence type="ECO:0000256" key="3">
    <source>
        <dbReference type="ARBA" id="ARBA00022723"/>
    </source>
</evidence>
<organism evidence="13 14">
    <name type="scientific">Hericium alpestre</name>
    <dbReference type="NCBI Taxonomy" id="135208"/>
    <lineage>
        <taxon>Eukaryota</taxon>
        <taxon>Fungi</taxon>
        <taxon>Dikarya</taxon>
        <taxon>Basidiomycota</taxon>
        <taxon>Agaricomycotina</taxon>
        <taxon>Agaricomycetes</taxon>
        <taxon>Russulales</taxon>
        <taxon>Hericiaceae</taxon>
        <taxon>Hericium</taxon>
    </lineage>
</organism>
<feature type="region of interest" description="Disordered" evidence="10">
    <location>
        <begin position="1"/>
        <end position="94"/>
    </location>
</feature>
<keyword evidence="4" id="KW-0378">Hydrolase</keyword>
<feature type="domain" description="3'-5' exonuclease" evidence="11">
    <location>
        <begin position="478"/>
        <end position="652"/>
    </location>
</feature>
<keyword evidence="7" id="KW-0539">Nucleus</keyword>
<evidence type="ECO:0000256" key="8">
    <source>
        <dbReference type="ARBA" id="ARBA00040531"/>
    </source>
</evidence>
<feature type="compositionally biased region" description="Basic and acidic residues" evidence="10">
    <location>
        <begin position="47"/>
        <end position="56"/>
    </location>
</feature>
<dbReference type="GO" id="GO:0006139">
    <property type="term" value="P:nucleobase-containing compound metabolic process"/>
    <property type="evidence" value="ECO:0007669"/>
    <property type="project" value="InterPro"/>
</dbReference>
<sequence>MLPRDIQGDEMAAEAVPLLHGPELSGGDGDKSGSVFESESEEEVDKEVEYGRDDGGKFCTVPDDEDEDDGMTAAGGLSDAAADEPNGTSLSSIKAKRSRSGLPTWLPKEYREICATLHTEMENSPQGWPACYEASSFYHKVGKNPFFVLLTRSQLDHMMFWRPRYFVWFPHLFQQIPCPECLAAGRCMVRAGILTLSPYTIPKGPQHVYDVTDHVYIIGQRYHCQHSDCKKTYQSWSPAVLNVIPPVLAAQFTFHLSYRSGLTDNLAMLLRSNFQCGTGPASFSEMIRTFHIRRWEQLLQQYLEMVYSRADAVSVGLIALHETFGEWNDVNNTLMDKCMSMLTGRVMCLDLSFKVIKHLGKVDGVPIFGSFLSVVNEFGECRAMTLTMTKAHDQFMPTLAEIPHSLALYGHDDTEVVFTDNPKADKAELEQIIPALLHGIEPAPSSSLKPLIVPPEFDIFILGSLWLVNSWLEAFMDTVHALPKTKEFVIAMDMEWSVDRQTGIHGRVVLVTITFDRCVYLIPLREFLHDGVLRLPHALLVVLHSSRVVKYGVHVKADLMCLFHNCSWKDDSKEEHFVGGRELRAMAHKQGLATQANTSLADLSARVLQRSMSKEDSVHVSTEWDSRSLSKAHIDYAALDTYASWALYEALSAHARVASGQPVAAETPVATTVKLLSRDCSAVVAYGIVAPDRLPTFNGMNVMKTCILINLTSVLIPAYLVWKELLPSRVEAALSDVIAGGLPCHVLCCVKDLQTCPDSEERNATAASMDSEKDKLRPGLTLPCTTSPSEPPVVDTLSTGVDTSEATSEVELPAAAALNTTAHTITEASLDMAYKAGDEQKVEGSEADLEAMKNVHGLTSIVSAAAGASPVWSHVIGNIWHLMDQFKIPLHHGLRRPFLHALRDAILILDEDDKAALAPVLAAKKTTWDKMTFGPLKDAITGQPLFTKAMLKSAENILEHSRMGHYMDPPGVALYYPCGKDKDGLTLYRCICGMNNVEGRIHQNLAKCFGSYNVSPKFTWSLLRDYTLHHNLVVGTLNQTGACYNGSFDVWT</sequence>
<dbReference type="InterPro" id="IPR051132">
    <property type="entry name" value="3-5_Exonuclease_domain"/>
</dbReference>
<evidence type="ECO:0000259" key="12">
    <source>
        <dbReference type="Pfam" id="PF20499"/>
    </source>
</evidence>
<evidence type="ECO:0000256" key="1">
    <source>
        <dbReference type="ARBA" id="ARBA00004123"/>
    </source>
</evidence>
<evidence type="ECO:0000259" key="11">
    <source>
        <dbReference type="Pfam" id="PF01612"/>
    </source>
</evidence>
<accession>A0A4Y9ZSW5</accession>
<evidence type="ECO:0000256" key="7">
    <source>
        <dbReference type="ARBA" id="ARBA00023242"/>
    </source>
</evidence>
<dbReference type="GO" id="GO:0003676">
    <property type="term" value="F:nucleic acid binding"/>
    <property type="evidence" value="ECO:0007669"/>
    <property type="project" value="InterPro"/>
</dbReference>
<dbReference type="Proteomes" id="UP000298061">
    <property type="component" value="Unassembled WGS sequence"/>
</dbReference>
<evidence type="ECO:0000256" key="5">
    <source>
        <dbReference type="ARBA" id="ARBA00022839"/>
    </source>
</evidence>
<keyword evidence="2" id="KW-0540">Nuclease</keyword>
<dbReference type="STRING" id="135208.A0A4Y9ZSW5"/>
<feature type="domain" description="DUF6729" evidence="12">
    <location>
        <begin position="155"/>
        <end position="312"/>
    </location>
</feature>
<dbReference type="InterPro" id="IPR036397">
    <property type="entry name" value="RNaseH_sf"/>
</dbReference>
<dbReference type="InterPro" id="IPR012337">
    <property type="entry name" value="RNaseH-like_sf"/>
</dbReference>
<dbReference type="SUPFAM" id="SSF53098">
    <property type="entry name" value="Ribonuclease H-like"/>
    <property type="match status" value="1"/>
</dbReference>
<dbReference type="Pfam" id="PF01612">
    <property type="entry name" value="DNA_pol_A_exo1"/>
    <property type="match status" value="1"/>
</dbReference>
<name>A0A4Y9ZSW5_9AGAM</name>
<keyword evidence="5" id="KW-0269">Exonuclease</keyword>
<gene>
    <name evidence="13" type="ORF">EWM64_g6866</name>
</gene>
<evidence type="ECO:0000256" key="6">
    <source>
        <dbReference type="ARBA" id="ARBA00022842"/>
    </source>
</evidence>
<evidence type="ECO:0000313" key="13">
    <source>
        <dbReference type="EMBL" id="TFY77147.1"/>
    </source>
</evidence>
<comment type="subcellular location">
    <subcellularLocation>
        <location evidence="1">Nucleus</location>
    </subcellularLocation>
</comment>
<dbReference type="Pfam" id="PF20499">
    <property type="entry name" value="DUF6729"/>
    <property type="match status" value="1"/>
</dbReference>
<dbReference type="GO" id="GO:0008408">
    <property type="term" value="F:3'-5' exonuclease activity"/>
    <property type="evidence" value="ECO:0007669"/>
    <property type="project" value="InterPro"/>
</dbReference>
<evidence type="ECO:0000256" key="9">
    <source>
        <dbReference type="ARBA" id="ARBA00042761"/>
    </source>
</evidence>
<dbReference type="PANTHER" id="PTHR13620:SF109">
    <property type="entry name" value="3'-5' EXONUCLEASE"/>
    <property type="match status" value="1"/>
</dbReference>